<keyword evidence="3" id="KW-0808">Transferase</keyword>
<dbReference type="EMBL" id="QGUI02000077">
    <property type="protein sequence ID" value="MFO7192170.1"/>
    <property type="molecule type" value="Genomic_DNA"/>
</dbReference>
<name>A0ABD6FDW4_9PSEU</name>
<organism evidence="3 4">
    <name type="scientific">Thermocrispum agreste</name>
    <dbReference type="NCBI Taxonomy" id="37925"/>
    <lineage>
        <taxon>Bacteria</taxon>
        <taxon>Bacillati</taxon>
        <taxon>Actinomycetota</taxon>
        <taxon>Actinomycetes</taxon>
        <taxon>Pseudonocardiales</taxon>
        <taxon>Pseudonocardiaceae</taxon>
        <taxon>Thermocrispum</taxon>
    </lineage>
</organism>
<dbReference type="InterPro" id="IPR043426">
    <property type="entry name" value="MltB-like"/>
</dbReference>
<dbReference type="PANTHER" id="PTHR30163:SF8">
    <property type="entry name" value="LYTIC MUREIN TRANSGLYCOSYLASE"/>
    <property type="match status" value="1"/>
</dbReference>
<dbReference type="AlphaFoldDB" id="A0ABD6FDW4"/>
<dbReference type="Proteomes" id="UP000249324">
    <property type="component" value="Unassembled WGS sequence"/>
</dbReference>
<keyword evidence="3" id="KW-0328">Glycosyltransferase</keyword>
<accession>A0ABD6FDW4</accession>
<feature type="region of interest" description="Disordered" evidence="1">
    <location>
        <begin position="56"/>
        <end position="89"/>
    </location>
</feature>
<dbReference type="InterPro" id="IPR023346">
    <property type="entry name" value="Lysozyme-like_dom_sf"/>
</dbReference>
<sequence>MALRSGVALAVLAALGGGVWGLTRVSEPEPGPTTMEIPALSVQAADVEPGTVAPVSISVKDKPRPGAKSATSAKSADKARTNDGGAGGLRAWAERTGKIIGVPPRALLAYGRAEIAIREAQPGCRLSWATLAGIGRVESNHGQFGGAVLTEAGWPSKLIIGVPLNGSGGVRAIKDTDGGRYDGDTEVDRAVGPMQFIPSTWQRWASDGNGDGRADPQQIDDAALAAARYLCAGGRDMASAKGWWEGLWSYNRSVEYAQKVFAIADGYARAVKQ</sequence>
<dbReference type="CDD" id="cd13399">
    <property type="entry name" value="Slt35-like"/>
    <property type="match status" value="1"/>
</dbReference>
<protein>
    <submittedName>
        <fullName evidence="3">Lytic murein transglycosylase</fullName>
        <ecNumber evidence="3">2.4.-.-</ecNumber>
    </submittedName>
</protein>
<evidence type="ECO:0000313" key="4">
    <source>
        <dbReference type="Proteomes" id="UP000249324"/>
    </source>
</evidence>
<comment type="caution">
    <text evidence="3">The sequence shown here is derived from an EMBL/GenBank/DDBJ whole genome shotgun (WGS) entry which is preliminary data.</text>
</comment>
<evidence type="ECO:0000313" key="3">
    <source>
        <dbReference type="EMBL" id="MFO7192170.1"/>
    </source>
</evidence>
<reference evidence="3 4" key="1">
    <citation type="journal article" date="2021" name="BMC Genomics">
        <title>Genome-resolved metagenome and metatranscriptome analyses of thermophilic composting reveal key bacterial players and their metabolic interactions.</title>
        <authorList>
            <person name="Braga L.P.P."/>
            <person name="Pereira R.V."/>
            <person name="Martins L.F."/>
            <person name="Moura L.M.S."/>
            <person name="Sanchez F.B."/>
            <person name="Patane J.S.L."/>
            <person name="da Silva A.M."/>
            <person name="Setubal J.C."/>
        </authorList>
    </citation>
    <scope>NUCLEOTIDE SEQUENCE [LARGE SCALE GENOMIC DNA]</scope>
    <source>
        <strain evidence="3">ZC4RG45</strain>
    </source>
</reference>
<evidence type="ECO:0000256" key="1">
    <source>
        <dbReference type="SAM" id="MobiDB-lite"/>
    </source>
</evidence>
<feature type="domain" description="Transglycosylase SLT" evidence="2">
    <location>
        <begin position="190"/>
        <end position="233"/>
    </location>
</feature>
<dbReference type="Gene3D" id="1.10.530.10">
    <property type="match status" value="1"/>
</dbReference>
<gene>
    <name evidence="3" type="ORF">DIU77_008005</name>
</gene>
<dbReference type="EC" id="2.4.-.-" evidence="3"/>
<dbReference type="GO" id="GO:0016757">
    <property type="term" value="F:glycosyltransferase activity"/>
    <property type="evidence" value="ECO:0007669"/>
    <property type="project" value="UniProtKB-KW"/>
</dbReference>
<dbReference type="SUPFAM" id="SSF53955">
    <property type="entry name" value="Lysozyme-like"/>
    <property type="match status" value="1"/>
</dbReference>
<dbReference type="PANTHER" id="PTHR30163">
    <property type="entry name" value="MEMBRANE-BOUND LYTIC MUREIN TRANSGLYCOSYLASE B"/>
    <property type="match status" value="1"/>
</dbReference>
<dbReference type="InterPro" id="IPR031304">
    <property type="entry name" value="SLT_2"/>
</dbReference>
<evidence type="ECO:0000259" key="2">
    <source>
        <dbReference type="Pfam" id="PF13406"/>
    </source>
</evidence>
<proteinExistence type="predicted"/>
<dbReference type="Pfam" id="PF13406">
    <property type="entry name" value="SLT_2"/>
    <property type="match status" value="1"/>
</dbReference>